<dbReference type="CDD" id="cd11475">
    <property type="entry name" value="SLC5sbd_PutP"/>
    <property type="match status" value="1"/>
</dbReference>
<dbReference type="AlphaFoldDB" id="A0A2S7FCB5"/>
<dbReference type="InterPro" id="IPR050277">
    <property type="entry name" value="Sodium:Solute_Symporter"/>
</dbReference>
<feature type="transmembrane region" description="Helical" evidence="14">
    <location>
        <begin position="407"/>
        <end position="426"/>
    </location>
</feature>
<feature type="transmembrane region" description="Helical" evidence="14">
    <location>
        <begin position="375"/>
        <end position="395"/>
    </location>
</feature>
<dbReference type="InterPro" id="IPR011851">
    <property type="entry name" value="Na/Pro_symporter"/>
</dbReference>
<feature type="transmembrane region" description="Helical" evidence="14">
    <location>
        <begin position="193"/>
        <end position="220"/>
    </location>
</feature>
<keyword evidence="6 14" id="KW-0769">Symport</keyword>
<organism evidence="15 16">
    <name type="scientific">Clostridium butyricum</name>
    <dbReference type="NCBI Taxonomy" id="1492"/>
    <lineage>
        <taxon>Bacteria</taxon>
        <taxon>Bacillati</taxon>
        <taxon>Bacillota</taxon>
        <taxon>Clostridia</taxon>
        <taxon>Eubacteriales</taxon>
        <taxon>Clostridiaceae</taxon>
        <taxon>Clostridium</taxon>
    </lineage>
</organism>
<feature type="transmembrane region" description="Helical" evidence="14">
    <location>
        <begin position="433"/>
        <end position="451"/>
    </location>
</feature>
<feature type="transmembrane region" description="Helical" evidence="14">
    <location>
        <begin position="240"/>
        <end position="259"/>
    </location>
</feature>
<dbReference type="InterPro" id="IPR018212">
    <property type="entry name" value="Na/solute_symporter_CS"/>
</dbReference>
<keyword evidence="9 14" id="KW-0406">Ion transport</keyword>
<keyword evidence="8 14" id="KW-0915">Sodium</keyword>
<dbReference type="RefSeq" id="WP_027635891.1">
    <property type="nucleotide sequence ID" value="NZ_JBNONY010000001.1"/>
</dbReference>
<keyword evidence="14" id="KW-0029">Amino-acid transport</keyword>
<keyword evidence="5 14" id="KW-0812">Transmembrane</keyword>
<evidence type="ECO:0000256" key="3">
    <source>
        <dbReference type="ARBA" id="ARBA00022448"/>
    </source>
</evidence>
<comment type="similarity">
    <text evidence="2 13">Belongs to the sodium:solute symporter (SSF) (TC 2.A.21) family.</text>
</comment>
<comment type="catalytic activity">
    <reaction evidence="12">
        <text>L-proline(in) + Na(+)(in) = L-proline(out) + Na(+)(out)</text>
        <dbReference type="Rhea" id="RHEA:28967"/>
        <dbReference type="ChEBI" id="CHEBI:29101"/>
        <dbReference type="ChEBI" id="CHEBI:60039"/>
    </reaction>
</comment>
<evidence type="ECO:0000256" key="7">
    <source>
        <dbReference type="ARBA" id="ARBA00022989"/>
    </source>
</evidence>
<keyword evidence="11 14" id="KW-0739">Sodium transport</keyword>
<evidence type="ECO:0000256" key="5">
    <source>
        <dbReference type="ARBA" id="ARBA00022692"/>
    </source>
</evidence>
<gene>
    <name evidence="15" type="ORF">AWN73_01830</name>
</gene>
<dbReference type="GO" id="GO:0005886">
    <property type="term" value="C:plasma membrane"/>
    <property type="evidence" value="ECO:0007669"/>
    <property type="project" value="UniProtKB-SubCell"/>
</dbReference>
<keyword evidence="10 14" id="KW-0472">Membrane</keyword>
<dbReference type="PROSITE" id="PS50283">
    <property type="entry name" value="NA_SOLUT_SYMP_3"/>
    <property type="match status" value="1"/>
</dbReference>
<dbReference type="Gene3D" id="1.20.1730.10">
    <property type="entry name" value="Sodium/glucose cotransporter"/>
    <property type="match status" value="1"/>
</dbReference>
<proteinExistence type="inferred from homology"/>
<dbReference type="PANTHER" id="PTHR48086">
    <property type="entry name" value="SODIUM/PROLINE SYMPORTER-RELATED"/>
    <property type="match status" value="1"/>
</dbReference>
<evidence type="ECO:0000256" key="6">
    <source>
        <dbReference type="ARBA" id="ARBA00022847"/>
    </source>
</evidence>
<evidence type="ECO:0000256" key="8">
    <source>
        <dbReference type="ARBA" id="ARBA00023053"/>
    </source>
</evidence>
<comment type="subcellular location">
    <subcellularLocation>
        <location evidence="1 14">Cell membrane</location>
        <topology evidence="1 14">Multi-pass membrane protein</topology>
    </subcellularLocation>
</comment>
<comment type="function">
    <text evidence="14">Catalyzes the sodium-dependent uptake of extracellular L-proline.</text>
</comment>
<feature type="transmembrane region" description="Helical" evidence="14">
    <location>
        <begin position="125"/>
        <end position="141"/>
    </location>
</feature>
<sequence length="504" mass="54831">MNQKLIIGITFTLYLFVMLLIGWYFYVRTKNLSDYTLGGRKLGYWGTSISAQASDMSGWLLLGLPGAAFLTGLSGSVWMAGGLAIGTYLNWKIIAKKLRIDTQKFSDSITIPSYLENRFGDKSRILKIASSIFIILFFLPYTASGFVSGGKLFTTVFGTPYIVSVIICAIVVVSYTYLGGFMAVCYTDIIQGLLMFFTLIILPVMVVVEAGGLSSISTSIDASLLNPFNIEHLTGSTSGTFGMAFIGIISSLAWGLGYFGQPHILTKFMAIENPEEIKISRRIATVWVILTLTASTAIGLVGHYYFPDLSGADAETIFILLVHKCVPLLLTGILLSAILAAIMSTADSQLLVTSSTVSEDFYRSILKPHASDKELVRVSRLTVLVVSVIAFIIALNPDSSVLKLVSYAWAGFGCAFGPVIILSLFWNKMTRNGAVAGMIAGGITSGFWPILKVHFSSSIFQLYEIIPGFLMALIAIYIVSKIDEKRGIICTPNYSEDKVVKQAN</sequence>
<dbReference type="PROSITE" id="PS00457">
    <property type="entry name" value="NA_SOLUT_SYMP_2"/>
    <property type="match status" value="1"/>
</dbReference>
<feature type="transmembrane region" description="Helical" evidence="14">
    <location>
        <begin position="284"/>
        <end position="305"/>
    </location>
</feature>
<feature type="transmembrane region" description="Helical" evidence="14">
    <location>
        <begin position="161"/>
        <end position="186"/>
    </location>
</feature>
<protein>
    <recommendedName>
        <fullName evidence="14">Sodium/proline symporter</fullName>
    </recommendedName>
    <alternativeName>
        <fullName evidence="14">Proline permease</fullName>
    </alternativeName>
</protein>
<dbReference type="PANTHER" id="PTHR48086:SF3">
    <property type="entry name" value="SODIUM_PROLINE SYMPORTER"/>
    <property type="match status" value="1"/>
</dbReference>
<dbReference type="Pfam" id="PF00474">
    <property type="entry name" value="SSF"/>
    <property type="match status" value="1"/>
</dbReference>
<reference evidence="15 16" key="1">
    <citation type="submission" date="2016-01" db="EMBL/GenBank/DDBJ databases">
        <title>Characterization of the Clostridium difficile lineages that are prevalent in Hong Kong and China.</title>
        <authorList>
            <person name="Kwok J.S.-L."/>
            <person name="Lam W.-Y."/>
            <person name="Ip M."/>
            <person name="Chan T.-F."/>
            <person name="Hawkey P.M."/>
            <person name="Tsui S.K.-W."/>
        </authorList>
    </citation>
    <scope>NUCLEOTIDE SEQUENCE [LARGE SCALE GENOMIC DNA]</scope>
    <source>
        <strain evidence="15 16">300064</strain>
    </source>
</reference>
<dbReference type="GO" id="GO:0005298">
    <property type="term" value="F:proline:sodium symporter activity"/>
    <property type="evidence" value="ECO:0007669"/>
    <property type="project" value="UniProtKB-UniRule"/>
</dbReference>
<evidence type="ECO:0000256" key="12">
    <source>
        <dbReference type="ARBA" id="ARBA00033708"/>
    </source>
</evidence>
<evidence type="ECO:0000256" key="1">
    <source>
        <dbReference type="ARBA" id="ARBA00004651"/>
    </source>
</evidence>
<dbReference type="NCBIfam" id="TIGR00813">
    <property type="entry name" value="sss"/>
    <property type="match status" value="1"/>
</dbReference>
<evidence type="ECO:0000256" key="2">
    <source>
        <dbReference type="ARBA" id="ARBA00006434"/>
    </source>
</evidence>
<feature type="transmembrane region" description="Helical" evidence="14">
    <location>
        <begin position="457"/>
        <end position="479"/>
    </location>
</feature>
<dbReference type="InterPro" id="IPR001734">
    <property type="entry name" value="Na/solute_symporter"/>
</dbReference>
<evidence type="ECO:0000256" key="13">
    <source>
        <dbReference type="RuleBase" id="RU362091"/>
    </source>
</evidence>
<accession>A0A2S7FCB5</accession>
<comment type="caution">
    <text evidence="15">The sequence shown here is derived from an EMBL/GenBank/DDBJ whole genome shotgun (WGS) entry which is preliminary data.</text>
</comment>
<feature type="transmembrane region" description="Helical" evidence="14">
    <location>
        <begin position="5"/>
        <end position="26"/>
    </location>
</feature>
<evidence type="ECO:0000313" key="16">
    <source>
        <dbReference type="Proteomes" id="UP000238081"/>
    </source>
</evidence>
<feature type="transmembrane region" description="Helical" evidence="14">
    <location>
        <begin position="66"/>
        <end position="89"/>
    </location>
</feature>
<keyword evidence="7 14" id="KW-1133">Transmembrane helix</keyword>
<evidence type="ECO:0000256" key="9">
    <source>
        <dbReference type="ARBA" id="ARBA00023065"/>
    </source>
</evidence>
<dbReference type="GO" id="GO:0015824">
    <property type="term" value="P:proline transport"/>
    <property type="evidence" value="ECO:0007669"/>
    <property type="project" value="UniProtKB-UniRule"/>
</dbReference>
<name>A0A2S7FCB5_CLOBU</name>
<keyword evidence="3 14" id="KW-0813">Transport</keyword>
<dbReference type="EMBL" id="LRDH01000096">
    <property type="protein sequence ID" value="PPV15853.1"/>
    <property type="molecule type" value="Genomic_DNA"/>
</dbReference>
<evidence type="ECO:0000313" key="15">
    <source>
        <dbReference type="EMBL" id="PPV15853.1"/>
    </source>
</evidence>
<evidence type="ECO:0000256" key="11">
    <source>
        <dbReference type="ARBA" id="ARBA00023201"/>
    </source>
</evidence>
<dbReference type="InterPro" id="IPR038377">
    <property type="entry name" value="Na/Glc_symporter_sf"/>
</dbReference>
<evidence type="ECO:0000256" key="14">
    <source>
        <dbReference type="RuleBase" id="RU366012"/>
    </source>
</evidence>
<evidence type="ECO:0000256" key="4">
    <source>
        <dbReference type="ARBA" id="ARBA00022475"/>
    </source>
</evidence>
<dbReference type="NCBIfam" id="TIGR02121">
    <property type="entry name" value="Na_Pro_sym"/>
    <property type="match status" value="1"/>
</dbReference>
<feature type="transmembrane region" description="Helical" evidence="14">
    <location>
        <begin position="317"/>
        <end position="342"/>
    </location>
</feature>
<keyword evidence="4 14" id="KW-1003">Cell membrane</keyword>
<evidence type="ECO:0000256" key="10">
    <source>
        <dbReference type="ARBA" id="ARBA00023136"/>
    </source>
</evidence>
<dbReference type="Proteomes" id="UP000238081">
    <property type="component" value="Unassembled WGS sequence"/>
</dbReference>
<dbReference type="GO" id="GO:0031402">
    <property type="term" value="F:sodium ion binding"/>
    <property type="evidence" value="ECO:0007669"/>
    <property type="project" value="UniProtKB-UniRule"/>
</dbReference>